<accession>A0AAD7F497</accession>
<comment type="caution">
    <text evidence="2">The sequence shown here is derived from an EMBL/GenBank/DDBJ whole genome shotgun (WGS) entry which is preliminary data.</text>
</comment>
<proteinExistence type="predicted"/>
<evidence type="ECO:0000256" key="1">
    <source>
        <dbReference type="SAM" id="MobiDB-lite"/>
    </source>
</evidence>
<dbReference type="EMBL" id="JARIHO010000001">
    <property type="protein sequence ID" value="KAJ7367914.1"/>
    <property type="molecule type" value="Genomic_DNA"/>
</dbReference>
<reference evidence="2" key="1">
    <citation type="submission" date="2023-03" db="EMBL/GenBank/DDBJ databases">
        <title>Massive genome expansion in bonnet fungi (Mycena s.s.) driven by repeated elements and novel gene families across ecological guilds.</title>
        <authorList>
            <consortium name="Lawrence Berkeley National Laboratory"/>
            <person name="Harder C.B."/>
            <person name="Miyauchi S."/>
            <person name="Viragh M."/>
            <person name="Kuo A."/>
            <person name="Thoen E."/>
            <person name="Andreopoulos B."/>
            <person name="Lu D."/>
            <person name="Skrede I."/>
            <person name="Drula E."/>
            <person name="Henrissat B."/>
            <person name="Morin E."/>
            <person name="Kohler A."/>
            <person name="Barry K."/>
            <person name="LaButti K."/>
            <person name="Morin E."/>
            <person name="Salamov A."/>
            <person name="Lipzen A."/>
            <person name="Mereny Z."/>
            <person name="Hegedus B."/>
            <person name="Baldrian P."/>
            <person name="Stursova M."/>
            <person name="Weitz H."/>
            <person name="Taylor A."/>
            <person name="Grigoriev I.V."/>
            <person name="Nagy L.G."/>
            <person name="Martin F."/>
            <person name="Kauserud H."/>
        </authorList>
    </citation>
    <scope>NUCLEOTIDE SEQUENCE</scope>
    <source>
        <strain evidence="2">CBHHK002</strain>
    </source>
</reference>
<evidence type="ECO:0000313" key="3">
    <source>
        <dbReference type="Proteomes" id="UP001218218"/>
    </source>
</evidence>
<feature type="region of interest" description="Disordered" evidence="1">
    <location>
        <begin position="81"/>
        <end position="100"/>
    </location>
</feature>
<sequence>MAAVSVFLPLLGFKSAAEIFHEDHKVREITAHRDPQTFRITSRLALSWKLGLLFFPLDVRRSQSLPSGTASRSFILSWLKPSHSQRRRSKPITSAHGFEC</sequence>
<gene>
    <name evidence="2" type="ORF">DFH08DRAFT_8808</name>
</gene>
<keyword evidence="3" id="KW-1185">Reference proteome</keyword>
<protein>
    <submittedName>
        <fullName evidence="2">Uncharacterized protein</fullName>
    </submittedName>
</protein>
<name>A0AAD7F497_9AGAR</name>
<dbReference type="AlphaFoldDB" id="A0AAD7F497"/>
<evidence type="ECO:0000313" key="2">
    <source>
        <dbReference type="EMBL" id="KAJ7367914.1"/>
    </source>
</evidence>
<organism evidence="2 3">
    <name type="scientific">Mycena albidolilacea</name>
    <dbReference type="NCBI Taxonomy" id="1033008"/>
    <lineage>
        <taxon>Eukaryota</taxon>
        <taxon>Fungi</taxon>
        <taxon>Dikarya</taxon>
        <taxon>Basidiomycota</taxon>
        <taxon>Agaricomycotina</taxon>
        <taxon>Agaricomycetes</taxon>
        <taxon>Agaricomycetidae</taxon>
        <taxon>Agaricales</taxon>
        <taxon>Marasmiineae</taxon>
        <taxon>Mycenaceae</taxon>
        <taxon>Mycena</taxon>
    </lineage>
</organism>
<dbReference type="Proteomes" id="UP001218218">
    <property type="component" value="Unassembled WGS sequence"/>
</dbReference>